<evidence type="ECO:0000313" key="6">
    <source>
        <dbReference type="EMBL" id="MBC8316383.1"/>
    </source>
</evidence>
<dbReference type="Proteomes" id="UP000614424">
    <property type="component" value="Unassembled WGS sequence"/>
</dbReference>
<feature type="transmembrane region" description="Helical" evidence="4">
    <location>
        <begin position="125"/>
        <end position="147"/>
    </location>
</feature>
<keyword evidence="2" id="KW-1003">Cell membrane</keyword>
<evidence type="ECO:0000256" key="3">
    <source>
        <dbReference type="ARBA" id="ARBA00023136"/>
    </source>
</evidence>
<dbReference type="PANTHER" id="PTHR30224:SF4">
    <property type="entry name" value="ELECTRON TRANSPORT PROTEIN YCCM-RELATED"/>
    <property type="match status" value="1"/>
</dbReference>
<dbReference type="GO" id="GO:0005886">
    <property type="term" value="C:plasma membrane"/>
    <property type="evidence" value="ECO:0007669"/>
    <property type="project" value="UniProtKB-SubCell"/>
</dbReference>
<feature type="domain" description="4Fe-4S ferredoxin-type" evidence="5">
    <location>
        <begin position="153"/>
        <end position="185"/>
    </location>
</feature>
<name>A0A8J6ND85_9BACT</name>
<feature type="transmembrane region" description="Helical" evidence="4">
    <location>
        <begin position="434"/>
        <end position="452"/>
    </location>
</feature>
<dbReference type="Pfam" id="PF12801">
    <property type="entry name" value="Fer4_5"/>
    <property type="match status" value="2"/>
</dbReference>
<feature type="domain" description="4Fe-4S ferredoxin-type" evidence="5">
    <location>
        <begin position="72"/>
        <end position="107"/>
    </location>
</feature>
<organism evidence="6 7">
    <name type="scientific">Candidatus Desulfobia pelagia</name>
    <dbReference type="NCBI Taxonomy" id="2841692"/>
    <lineage>
        <taxon>Bacteria</taxon>
        <taxon>Pseudomonadati</taxon>
        <taxon>Thermodesulfobacteriota</taxon>
        <taxon>Desulfobulbia</taxon>
        <taxon>Desulfobulbales</taxon>
        <taxon>Desulfobulbaceae</taxon>
        <taxon>Candidatus Desulfobia</taxon>
    </lineage>
</organism>
<evidence type="ECO:0000313" key="7">
    <source>
        <dbReference type="Proteomes" id="UP000614424"/>
    </source>
</evidence>
<feature type="transmembrane region" description="Helical" evidence="4">
    <location>
        <begin position="71"/>
        <end position="104"/>
    </location>
</feature>
<dbReference type="InterPro" id="IPR052378">
    <property type="entry name" value="NosR_regulator"/>
</dbReference>
<feature type="transmembrane region" description="Helical" evidence="4">
    <location>
        <begin position="153"/>
        <end position="171"/>
    </location>
</feature>
<feature type="transmembrane region" description="Helical" evidence="4">
    <location>
        <begin position="40"/>
        <end position="59"/>
    </location>
</feature>
<feature type="transmembrane region" description="Helical" evidence="4">
    <location>
        <begin position="308"/>
        <end position="331"/>
    </location>
</feature>
<dbReference type="PANTHER" id="PTHR30224">
    <property type="entry name" value="ELECTRON TRANSPORT PROTEIN"/>
    <property type="match status" value="1"/>
</dbReference>
<evidence type="ECO:0000256" key="4">
    <source>
        <dbReference type="SAM" id="Phobius"/>
    </source>
</evidence>
<proteinExistence type="predicted"/>
<evidence type="ECO:0000256" key="1">
    <source>
        <dbReference type="ARBA" id="ARBA00004236"/>
    </source>
</evidence>
<keyword evidence="4" id="KW-1133">Transmembrane helix</keyword>
<comment type="subcellular location">
    <subcellularLocation>
        <location evidence="1">Cell membrane</location>
    </subcellularLocation>
</comment>
<dbReference type="SUPFAM" id="SSF54862">
    <property type="entry name" value="4Fe-4S ferredoxins"/>
    <property type="match status" value="1"/>
</dbReference>
<dbReference type="EMBL" id="JACNJZ010000029">
    <property type="protein sequence ID" value="MBC8316383.1"/>
    <property type="molecule type" value="Genomic_DNA"/>
</dbReference>
<accession>A0A8J6ND85</accession>
<evidence type="ECO:0000259" key="5">
    <source>
        <dbReference type="Pfam" id="PF12801"/>
    </source>
</evidence>
<sequence length="453" mass="51333">MNWWTRSLRSLISFDDGERLDLFKIFPSLRRFLSARQHYAQLRTAGDILFIVVLVSGFFGPQDPTRNFAVFLTWGILWPSIVLSWFFLGRMWCGICPFPGLGVFFQKKGWTLSLPRPKLLQKYGVYWSVVLLFLIIWVETVADLAYWPAGTSYLVLAIVIGAAIMAVLYPGQSWCRHLCPLGRMTGAAATLAITEFRADHDKCKGCKTFACQRGLNGKPGCPVYLGAVSVQNNLHCLVCGHCLPFCDRNSPQFLFRNPYNELIHNRGRYITCTWTVPFLIGSQLARFFREKSYYAQLQEMTAFSDAILFSILLFLFIGGVLLIIHGGSMLFKIPPSDPDFGKLTPMVPILIPMAFTGELVYRMTHFAEGVGDFVPTIGRQFYLSFLEYFSFSVPDFPIQVLAAFCMMNGAIAGGYILWRYALGEFEGVLELKNFVTLHLLLGGLLFIFLWVIF</sequence>
<protein>
    <submittedName>
        <fullName evidence="6">4Fe-4S binding protein</fullName>
    </submittedName>
</protein>
<keyword evidence="4" id="KW-0812">Transmembrane</keyword>
<dbReference type="AlphaFoldDB" id="A0A8J6ND85"/>
<keyword evidence="3 4" id="KW-0472">Membrane</keyword>
<evidence type="ECO:0000256" key="2">
    <source>
        <dbReference type="ARBA" id="ARBA00022475"/>
    </source>
</evidence>
<dbReference type="InterPro" id="IPR017896">
    <property type="entry name" value="4Fe4S_Fe-S-bd"/>
</dbReference>
<gene>
    <name evidence="6" type="ORF">H8E41_00655</name>
</gene>
<comment type="caution">
    <text evidence="6">The sequence shown here is derived from an EMBL/GenBank/DDBJ whole genome shotgun (WGS) entry which is preliminary data.</text>
</comment>
<reference evidence="6 7" key="1">
    <citation type="submission" date="2020-08" db="EMBL/GenBank/DDBJ databases">
        <title>Bridging the membrane lipid divide: bacteria of the FCB group superphylum have the potential to synthesize archaeal ether lipids.</title>
        <authorList>
            <person name="Villanueva L."/>
            <person name="Von Meijenfeldt F.A.B."/>
            <person name="Westbye A.B."/>
            <person name="Yadav S."/>
            <person name="Hopmans E.C."/>
            <person name="Dutilh B.E."/>
            <person name="Sinninghe Damste J.S."/>
        </authorList>
    </citation>
    <scope>NUCLEOTIDE SEQUENCE [LARGE SCALE GENOMIC DNA]</scope>
    <source>
        <strain evidence="6">NIOZ-UU47</strain>
    </source>
</reference>
<feature type="transmembrane region" description="Helical" evidence="4">
    <location>
        <begin position="396"/>
        <end position="422"/>
    </location>
</feature>